<name>V6HV50_9LEPT</name>
<accession>V6HV50</accession>
<dbReference type="EMBL" id="AHMT02000052">
    <property type="protein sequence ID" value="EQA61216.1"/>
    <property type="molecule type" value="Genomic_DNA"/>
</dbReference>
<comment type="caution">
    <text evidence="1">The sequence shown here is derived from an EMBL/GenBank/DDBJ whole genome shotgun (WGS) entry which is preliminary data.</text>
</comment>
<keyword evidence="2" id="KW-1185">Reference proteome</keyword>
<proteinExistence type="predicted"/>
<dbReference type="AlphaFoldDB" id="V6HV50"/>
<gene>
    <name evidence="1" type="ORF">LEP1GSC062_1462</name>
</gene>
<dbReference type="Proteomes" id="UP000018747">
    <property type="component" value="Unassembled WGS sequence"/>
</dbReference>
<organism evidence="1 2">
    <name type="scientific">Leptospira alexanderi serovar Manhao 3 str. L 60</name>
    <dbReference type="NCBI Taxonomy" id="1049759"/>
    <lineage>
        <taxon>Bacteria</taxon>
        <taxon>Pseudomonadati</taxon>
        <taxon>Spirochaetota</taxon>
        <taxon>Spirochaetia</taxon>
        <taxon>Leptospirales</taxon>
        <taxon>Leptospiraceae</taxon>
        <taxon>Leptospira</taxon>
    </lineage>
</organism>
<protein>
    <submittedName>
        <fullName evidence="1">Uncharacterized protein</fullName>
    </submittedName>
</protein>
<sequence>MEEDRFLEIPRELEVSSASADFLTFKIDGSGKVHLQINL</sequence>
<evidence type="ECO:0000313" key="1">
    <source>
        <dbReference type="EMBL" id="EQA61216.1"/>
    </source>
</evidence>
<reference evidence="1" key="1">
    <citation type="submission" date="2013-05" db="EMBL/GenBank/DDBJ databases">
        <authorList>
            <person name="Harkins D.M."/>
            <person name="Durkin A.S."/>
            <person name="Brinkac L.M."/>
            <person name="Haft D.H."/>
            <person name="Selengut J.D."/>
            <person name="Sanka R."/>
            <person name="DePew J."/>
            <person name="Purushe J."/>
            <person name="Hartskeerl R.A."/>
            <person name="Ahmed A."/>
            <person name="van der Linden H."/>
            <person name="Goris M.G.A."/>
            <person name="Vinetz J.M."/>
            <person name="Sutton G.G."/>
            <person name="Nierman W.C."/>
            <person name="Fouts D.E."/>
        </authorList>
    </citation>
    <scope>NUCLEOTIDE SEQUENCE [LARGE SCALE GENOMIC DNA]</scope>
    <source>
        <strain evidence="1">L 60</strain>
    </source>
</reference>
<evidence type="ECO:0000313" key="2">
    <source>
        <dbReference type="Proteomes" id="UP000018747"/>
    </source>
</evidence>